<evidence type="ECO:0000313" key="3">
    <source>
        <dbReference type="EMBL" id="ODM21899.1"/>
    </source>
</evidence>
<dbReference type="Pfam" id="PF12937">
    <property type="entry name" value="F-box-like"/>
    <property type="match status" value="1"/>
</dbReference>
<dbReference type="Gene3D" id="3.80.10.10">
    <property type="entry name" value="Ribonuclease Inhibitor"/>
    <property type="match status" value="1"/>
</dbReference>
<dbReference type="PROSITE" id="PS50181">
    <property type="entry name" value="FBOX"/>
    <property type="match status" value="1"/>
</dbReference>
<dbReference type="AlphaFoldDB" id="A0A1E3BLU1"/>
<evidence type="ECO:0000313" key="4">
    <source>
        <dbReference type="Proteomes" id="UP000094569"/>
    </source>
</evidence>
<protein>
    <recommendedName>
        <fullName evidence="2">F-box domain-containing protein</fullName>
    </recommendedName>
</protein>
<gene>
    <name evidence="3" type="ORF">SI65_02743</name>
</gene>
<comment type="caution">
    <text evidence="3">The sequence shown here is derived from an EMBL/GenBank/DDBJ whole genome shotgun (WGS) entry which is preliminary data.</text>
</comment>
<dbReference type="InterPro" id="IPR032675">
    <property type="entry name" value="LRR_dom_sf"/>
</dbReference>
<dbReference type="InterPro" id="IPR036047">
    <property type="entry name" value="F-box-like_dom_sf"/>
</dbReference>
<accession>A0A1E3BLU1</accession>
<feature type="domain" description="F-box" evidence="2">
    <location>
        <begin position="11"/>
        <end position="56"/>
    </location>
</feature>
<dbReference type="InterPro" id="IPR001810">
    <property type="entry name" value="F-box_dom"/>
</dbReference>
<dbReference type="VEuPathDB" id="FungiDB:SI65_02743"/>
<dbReference type="SUPFAM" id="SSF52047">
    <property type="entry name" value="RNI-like"/>
    <property type="match status" value="1"/>
</dbReference>
<name>A0A1E3BLU1_ASPCR</name>
<dbReference type="EMBL" id="JXNT01000002">
    <property type="protein sequence ID" value="ODM21899.1"/>
    <property type="molecule type" value="Genomic_DNA"/>
</dbReference>
<organism evidence="3 4">
    <name type="scientific">Aspergillus cristatus</name>
    <name type="common">Chinese Fuzhuan brick tea-fermentation fungus</name>
    <name type="synonym">Eurotium cristatum</name>
    <dbReference type="NCBI Taxonomy" id="573508"/>
    <lineage>
        <taxon>Eukaryota</taxon>
        <taxon>Fungi</taxon>
        <taxon>Dikarya</taxon>
        <taxon>Ascomycota</taxon>
        <taxon>Pezizomycotina</taxon>
        <taxon>Eurotiomycetes</taxon>
        <taxon>Eurotiomycetidae</taxon>
        <taxon>Eurotiales</taxon>
        <taxon>Aspergillaceae</taxon>
        <taxon>Aspergillus</taxon>
        <taxon>Aspergillus subgen. Aspergillus</taxon>
    </lineage>
</organism>
<proteinExistence type="predicted"/>
<reference evidence="3 4" key="1">
    <citation type="journal article" date="2016" name="BMC Genomics">
        <title>Comparative genomic and transcriptomic analyses of the Fuzhuan brick tea-fermentation fungus Aspergillus cristatus.</title>
        <authorList>
            <person name="Ge Y."/>
            <person name="Wang Y."/>
            <person name="Liu Y."/>
            <person name="Tan Y."/>
            <person name="Ren X."/>
            <person name="Zhang X."/>
            <person name="Hyde K.D."/>
            <person name="Liu Y."/>
            <person name="Liu Z."/>
        </authorList>
    </citation>
    <scope>NUCLEOTIDE SEQUENCE [LARGE SCALE GENOMIC DNA]</scope>
    <source>
        <strain evidence="3 4">GZAAS20.1005</strain>
    </source>
</reference>
<evidence type="ECO:0000259" key="2">
    <source>
        <dbReference type="PROSITE" id="PS50181"/>
    </source>
</evidence>
<dbReference type="SUPFAM" id="SSF81383">
    <property type="entry name" value="F-box domain"/>
    <property type="match status" value="1"/>
</dbReference>
<feature type="region of interest" description="Disordered" evidence="1">
    <location>
        <begin position="634"/>
        <end position="670"/>
    </location>
</feature>
<feature type="compositionally biased region" description="Acidic residues" evidence="1">
    <location>
        <begin position="647"/>
        <end position="662"/>
    </location>
</feature>
<dbReference type="OrthoDB" id="1720422at2759"/>
<dbReference type="Proteomes" id="UP000094569">
    <property type="component" value="Unassembled WGS sequence"/>
</dbReference>
<keyword evidence="4" id="KW-1185">Reference proteome</keyword>
<sequence length="670" mass="77655">MEDRLLDLESATMLELLPGELLISIIQKLSNTDLFQLSLVSKYFHYSVQPELYREFTLVTTHERHRDLNESRFLRPALIDDTPSLQPRGVYKWIRHLTIEAPLHNHARISMLWGMNVNEMSLERRRMIEYMEFLNLHRNVQAVLTRLPHNSLQSFSWHLGCCLPKGIFSAHGYLARRQRQLTSLSIRVYPDYTYTDGLEGLMSLRNLRHLSWKQADFIDSYLLYDIIEANCRHLESLEVGFEGRYALAPRTLEYCLQSTCLFSTVPKGLYVQFDALHTISLANVSFKLAYSVLYPTFNFSQIRKLKLQNCRCVLELLRALRYTSRGINLKALECDYDEHTTPNQDDSMFDPRTVGLGVPKFLESFRGLEQLYVRAMDFLVQSSERTPWAILKHAQTLKRLAYHYHDKLAMGYNRDCPFFWRHRLFQVLDNLRLEALGINIVPCDLRTRIAKTQTAQTLKLLHLRITGPYHKPRNLLRRLKVAGLPKHCVPPSLRRPKCHPIPDDRALPIYLALRMSLDQTERQTKKLLDMKGLLTFVNWAFGPDGLPNLTILAYGDFSCPQRHGWSQLVFVRYPRPNMPIASAQEDKSGVFGPSLPFRIMHPEDEYLWDEIDGAKELLEACPQLCVENVMARASENGQRAEPRESYYSDDELSGDEGDEEEGLVGFEGLS</sequence>
<evidence type="ECO:0000256" key="1">
    <source>
        <dbReference type="SAM" id="MobiDB-lite"/>
    </source>
</evidence>